<gene>
    <name evidence="2" type="ORF">BO99DRAFT_404525</name>
</gene>
<accession>A0A2V5H6G3</accession>
<evidence type="ECO:0000313" key="3">
    <source>
        <dbReference type="Proteomes" id="UP000249829"/>
    </source>
</evidence>
<keyword evidence="1" id="KW-0732">Signal</keyword>
<organism evidence="2 3">
    <name type="scientific">Aspergillus violaceofuscus (strain CBS 115571)</name>
    <dbReference type="NCBI Taxonomy" id="1450538"/>
    <lineage>
        <taxon>Eukaryota</taxon>
        <taxon>Fungi</taxon>
        <taxon>Dikarya</taxon>
        <taxon>Ascomycota</taxon>
        <taxon>Pezizomycotina</taxon>
        <taxon>Eurotiomycetes</taxon>
        <taxon>Eurotiomycetidae</taxon>
        <taxon>Eurotiales</taxon>
        <taxon>Aspergillaceae</taxon>
        <taxon>Aspergillus</taxon>
    </lineage>
</organism>
<feature type="chain" id="PRO_5015928560" evidence="1">
    <location>
        <begin position="25"/>
        <end position="159"/>
    </location>
</feature>
<dbReference type="EMBL" id="KZ825159">
    <property type="protein sequence ID" value="PYI17234.1"/>
    <property type="molecule type" value="Genomic_DNA"/>
</dbReference>
<keyword evidence="3" id="KW-1185">Reference proteome</keyword>
<sequence>MYPSSVSSLTTLVPLLLLTSTSIAISTCGNPCPGSNYALGAAYFENDLTGTAVNGFTNIYVWDDSMVDAAVSINSADLPYQVANQCGQFAGDTDAYLYQSDNSVKNLYLNGLWYGCAEVSEYCEETILLESEFIEITRCCANNGVDGTDCPPSGCGAPC</sequence>
<evidence type="ECO:0000256" key="1">
    <source>
        <dbReference type="SAM" id="SignalP"/>
    </source>
</evidence>
<feature type="signal peptide" evidence="1">
    <location>
        <begin position="1"/>
        <end position="24"/>
    </location>
</feature>
<name>A0A2V5H6G3_ASPV1</name>
<proteinExistence type="predicted"/>
<evidence type="ECO:0000313" key="2">
    <source>
        <dbReference type="EMBL" id="PYI17234.1"/>
    </source>
</evidence>
<reference evidence="2 3" key="1">
    <citation type="submission" date="2018-02" db="EMBL/GenBank/DDBJ databases">
        <title>The genomes of Aspergillus section Nigri reveals drivers in fungal speciation.</title>
        <authorList>
            <consortium name="DOE Joint Genome Institute"/>
            <person name="Vesth T.C."/>
            <person name="Nybo J."/>
            <person name="Theobald S."/>
            <person name="Brandl J."/>
            <person name="Frisvad J.C."/>
            <person name="Nielsen K.F."/>
            <person name="Lyhne E.K."/>
            <person name="Kogle M.E."/>
            <person name="Kuo A."/>
            <person name="Riley R."/>
            <person name="Clum A."/>
            <person name="Nolan M."/>
            <person name="Lipzen A."/>
            <person name="Salamov A."/>
            <person name="Henrissat B."/>
            <person name="Wiebenga A."/>
            <person name="De vries R.P."/>
            <person name="Grigoriev I.V."/>
            <person name="Mortensen U.H."/>
            <person name="Andersen M.R."/>
            <person name="Baker S.E."/>
        </authorList>
    </citation>
    <scope>NUCLEOTIDE SEQUENCE [LARGE SCALE GENOMIC DNA]</scope>
    <source>
        <strain evidence="2 3">CBS 115571</strain>
    </source>
</reference>
<dbReference type="Proteomes" id="UP000249829">
    <property type="component" value="Unassembled WGS sequence"/>
</dbReference>
<protein>
    <submittedName>
        <fullName evidence="2">Uncharacterized protein</fullName>
    </submittedName>
</protein>
<dbReference type="AlphaFoldDB" id="A0A2V5H6G3"/>